<evidence type="ECO:0000313" key="1">
    <source>
        <dbReference type="EMBL" id="SDN81716.1"/>
    </source>
</evidence>
<keyword evidence="2" id="KW-1185">Reference proteome</keyword>
<dbReference type="AlphaFoldDB" id="A0A1H0EHE8"/>
<dbReference type="STRING" id="1052260.SAMN05660199_00749"/>
<accession>A0A1H0EHE8</accession>
<evidence type="ECO:0000313" key="2">
    <source>
        <dbReference type="Proteomes" id="UP000199088"/>
    </source>
</evidence>
<gene>
    <name evidence="1" type="ORF">SAMN05660199_00749</name>
</gene>
<evidence type="ECO:0008006" key="3">
    <source>
        <dbReference type="Google" id="ProtNLM"/>
    </source>
</evidence>
<dbReference type="Proteomes" id="UP000199088">
    <property type="component" value="Unassembled WGS sequence"/>
</dbReference>
<reference evidence="2" key="1">
    <citation type="submission" date="2016-10" db="EMBL/GenBank/DDBJ databases">
        <authorList>
            <person name="Varghese N."/>
            <person name="Submissions S."/>
        </authorList>
    </citation>
    <scope>NUCLEOTIDE SEQUENCE [LARGE SCALE GENOMIC DNA]</scope>
    <source>
        <strain evidence="2">DSM 45843</strain>
    </source>
</reference>
<dbReference type="RefSeq" id="WP_207500242.1">
    <property type="nucleotide sequence ID" value="NZ_FNIR01000002.1"/>
</dbReference>
<sequence>MAMTLRLTPVQTEGLRVQARVERTSMQEVAKRAIEEYLVTHARFAPLDLVLDVELERYAGALEVLSRWTD</sequence>
<proteinExistence type="predicted"/>
<organism evidence="1 2">
    <name type="scientific">Klenkia soli</name>
    <dbReference type="NCBI Taxonomy" id="1052260"/>
    <lineage>
        <taxon>Bacteria</taxon>
        <taxon>Bacillati</taxon>
        <taxon>Actinomycetota</taxon>
        <taxon>Actinomycetes</taxon>
        <taxon>Geodermatophilales</taxon>
        <taxon>Geodermatophilaceae</taxon>
        <taxon>Klenkia</taxon>
    </lineage>
</organism>
<name>A0A1H0EHE8_9ACTN</name>
<protein>
    <recommendedName>
        <fullName evidence="3">Ribbon-helix-helix protein, copG family</fullName>
    </recommendedName>
</protein>
<dbReference type="EMBL" id="FNIR01000002">
    <property type="protein sequence ID" value="SDN81716.1"/>
    <property type="molecule type" value="Genomic_DNA"/>
</dbReference>